<gene>
    <name evidence="4" type="ORF">BYL167_LOCUS1022</name>
    <name evidence="1" type="ORF">CJN711_LOCUS8332</name>
    <name evidence="5" type="ORF">GIL414_LOCUS772</name>
    <name evidence="2" type="ORF">KQP761_LOCUS5196</name>
    <name evidence="3" type="ORF">MBJ925_LOCUS33559</name>
    <name evidence="6" type="ORF">SMN809_LOCUS2128</name>
</gene>
<dbReference type="Proteomes" id="UP000681967">
    <property type="component" value="Unassembled WGS sequence"/>
</dbReference>
<reference evidence="2" key="1">
    <citation type="submission" date="2021-02" db="EMBL/GenBank/DDBJ databases">
        <authorList>
            <person name="Nowell W R."/>
        </authorList>
    </citation>
    <scope>NUCLEOTIDE SEQUENCE</scope>
</reference>
<sequence length="503" mass="59072">MPKLPRRRSHFRNVRISLLRLRLLGKTVDHSNESSTESDEEEMKIAEDSFDMSKNFNNQVTLNDISDIFEICKNNCSYKYTSVLLYMSLRHFEITWRDCDLFMKEIGALSSQTCQKWTDIFISGDYDQLCTNNRGGKRIENFYEGFLELELEAKLVAIERCRNKSADFTAWDLANFVDQKYYEITNTTKNKNTNFVRFIQLCRLDLRRWGFRFDSNSKGTYFEGHEHPKIVIHRERLALYPELDDNVEDVVYVKKTAIGSINIGYDPYFDNSTILAQSERLFKLLQFKSEFKNHNIAAIVNNATTHTAKPYVLSDFDKSIGVRCTTDTIENIDSQGRLQVIDCFFKSSPNNGLSEGLLEISRELNVKLPPKVKREQLIDILTNHPAFKVTSRLEQLANKYNVKIHFLPKFHCELNAIEGVWCYQKQFIRKNTNQTYNLMLKIIPQSRENFRTRYVDLKLFRRFWCTLHAYNEGQTYEQVLKSFFGNFCSAPVQSYRRITNTNL</sequence>
<comment type="caution">
    <text evidence="2">The sequence shown here is derived from an EMBL/GenBank/DDBJ whole genome shotgun (WGS) entry which is preliminary data.</text>
</comment>
<proteinExistence type="predicted"/>
<dbReference type="AlphaFoldDB" id="A0A815ECF6"/>
<dbReference type="Proteomes" id="UP000663834">
    <property type="component" value="Unassembled WGS sequence"/>
</dbReference>
<dbReference type="EMBL" id="CAJOBH010000136">
    <property type="protein sequence ID" value="CAF3764000.1"/>
    <property type="molecule type" value="Genomic_DNA"/>
</dbReference>
<evidence type="ECO:0000313" key="5">
    <source>
        <dbReference type="EMBL" id="CAF3795194.1"/>
    </source>
</evidence>
<dbReference type="EMBL" id="CAJNOW010001194">
    <property type="protein sequence ID" value="CAF1309781.1"/>
    <property type="molecule type" value="Genomic_DNA"/>
</dbReference>
<evidence type="ECO:0000313" key="4">
    <source>
        <dbReference type="EMBL" id="CAF3764000.1"/>
    </source>
</evidence>
<dbReference type="EMBL" id="CAJNRE010018446">
    <property type="protein sequence ID" value="CAF2166272.1"/>
    <property type="molecule type" value="Genomic_DNA"/>
</dbReference>
<evidence type="ECO:0000313" key="3">
    <source>
        <dbReference type="EMBL" id="CAF2166272.1"/>
    </source>
</evidence>
<dbReference type="EMBL" id="CAJOBJ010000103">
    <property type="protein sequence ID" value="CAF3795194.1"/>
    <property type="molecule type" value="Genomic_DNA"/>
</dbReference>
<evidence type="ECO:0000313" key="7">
    <source>
        <dbReference type="Proteomes" id="UP000663834"/>
    </source>
</evidence>
<dbReference type="Proteomes" id="UP000681720">
    <property type="component" value="Unassembled WGS sequence"/>
</dbReference>
<dbReference type="GO" id="GO:0003676">
    <property type="term" value="F:nucleic acid binding"/>
    <property type="evidence" value="ECO:0007669"/>
    <property type="project" value="InterPro"/>
</dbReference>
<dbReference type="EMBL" id="CAJOBI010000372">
    <property type="protein sequence ID" value="CAF3818199.1"/>
    <property type="molecule type" value="Genomic_DNA"/>
</dbReference>
<name>A0A815ECF6_9BILA</name>
<evidence type="ECO:0000313" key="1">
    <source>
        <dbReference type="EMBL" id="CAF1126387.1"/>
    </source>
</evidence>
<accession>A0A815ECF6</accession>
<protein>
    <submittedName>
        <fullName evidence="2">Uncharacterized protein</fullName>
    </submittedName>
</protein>
<dbReference type="Gene3D" id="3.30.420.10">
    <property type="entry name" value="Ribonuclease H-like superfamily/Ribonuclease H"/>
    <property type="match status" value="1"/>
</dbReference>
<dbReference type="Proteomes" id="UP000663855">
    <property type="component" value="Unassembled WGS sequence"/>
</dbReference>
<dbReference type="Proteomes" id="UP000663824">
    <property type="component" value="Unassembled WGS sequence"/>
</dbReference>
<evidence type="ECO:0000313" key="6">
    <source>
        <dbReference type="EMBL" id="CAF3818199.1"/>
    </source>
</evidence>
<dbReference type="Proteomes" id="UP000676336">
    <property type="component" value="Unassembled WGS sequence"/>
</dbReference>
<organism evidence="2 7">
    <name type="scientific">Rotaria magnacalcarata</name>
    <dbReference type="NCBI Taxonomy" id="392030"/>
    <lineage>
        <taxon>Eukaryota</taxon>
        <taxon>Metazoa</taxon>
        <taxon>Spiralia</taxon>
        <taxon>Gnathifera</taxon>
        <taxon>Rotifera</taxon>
        <taxon>Eurotatoria</taxon>
        <taxon>Bdelloidea</taxon>
        <taxon>Philodinida</taxon>
        <taxon>Philodinidae</taxon>
        <taxon>Rotaria</taxon>
    </lineage>
</organism>
<dbReference type="OrthoDB" id="6511194at2759"/>
<dbReference type="EMBL" id="CAJNOV010003040">
    <property type="protein sequence ID" value="CAF1126387.1"/>
    <property type="molecule type" value="Genomic_DNA"/>
</dbReference>
<dbReference type="InterPro" id="IPR036397">
    <property type="entry name" value="RNaseH_sf"/>
</dbReference>
<evidence type="ECO:0000313" key="2">
    <source>
        <dbReference type="EMBL" id="CAF1309781.1"/>
    </source>
</evidence>